<name>A0A2P2PNW5_RHIMU</name>
<reference evidence="1" key="1">
    <citation type="submission" date="2018-02" db="EMBL/GenBank/DDBJ databases">
        <title>Rhizophora mucronata_Transcriptome.</title>
        <authorList>
            <person name="Meera S.P."/>
            <person name="Sreeshan A."/>
            <person name="Augustine A."/>
        </authorList>
    </citation>
    <scope>NUCLEOTIDE SEQUENCE</scope>
    <source>
        <tissue evidence="1">Leaf</tissue>
    </source>
</reference>
<organism evidence="1">
    <name type="scientific">Rhizophora mucronata</name>
    <name type="common">Asiatic mangrove</name>
    <dbReference type="NCBI Taxonomy" id="61149"/>
    <lineage>
        <taxon>Eukaryota</taxon>
        <taxon>Viridiplantae</taxon>
        <taxon>Streptophyta</taxon>
        <taxon>Embryophyta</taxon>
        <taxon>Tracheophyta</taxon>
        <taxon>Spermatophyta</taxon>
        <taxon>Magnoliopsida</taxon>
        <taxon>eudicotyledons</taxon>
        <taxon>Gunneridae</taxon>
        <taxon>Pentapetalae</taxon>
        <taxon>rosids</taxon>
        <taxon>fabids</taxon>
        <taxon>Malpighiales</taxon>
        <taxon>Rhizophoraceae</taxon>
        <taxon>Rhizophora</taxon>
    </lineage>
</organism>
<evidence type="ECO:0000313" key="1">
    <source>
        <dbReference type="EMBL" id="MBX56394.1"/>
    </source>
</evidence>
<protein>
    <submittedName>
        <fullName evidence="1">Uncharacterized protein</fullName>
    </submittedName>
</protein>
<dbReference type="EMBL" id="GGEC01075910">
    <property type="protein sequence ID" value="MBX56394.1"/>
    <property type="molecule type" value="Transcribed_RNA"/>
</dbReference>
<dbReference type="AlphaFoldDB" id="A0A2P2PNW5"/>
<sequence>MSLNYYSPFIVWIHASLYLRLFY</sequence>
<proteinExistence type="predicted"/>
<accession>A0A2P2PNW5</accession>